<keyword evidence="1" id="KW-0969">Cilium</keyword>
<dbReference type="InterPro" id="IPR011990">
    <property type="entry name" value="TPR-like_helical_dom_sf"/>
</dbReference>
<keyword evidence="1" id="KW-0282">Flagellum</keyword>
<dbReference type="Proteomes" id="UP001163726">
    <property type="component" value="Chromosome"/>
</dbReference>
<dbReference type="SMART" id="SM00671">
    <property type="entry name" value="SEL1"/>
    <property type="match status" value="2"/>
</dbReference>
<dbReference type="SUPFAM" id="SSF81901">
    <property type="entry name" value="HCP-like"/>
    <property type="match status" value="1"/>
</dbReference>
<protein>
    <submittedName>
        <fullName evidence="1">Flagellar protein MotX</fullName>
    </submittedName>
</protein>
<sequence length="207" mass="23699">MVKLLFVFALLILTLIKQPLHAETLKVVQIYGQEELLSWIKHNTHLDRVVEDRCQLVQDIEARAKVVKVPAYQFLWGDMLAWGVCVDKNAELGLYYIKQAAHQGLPEGLEQLGRYYAKGILVQQDNKRAIAYLREASAMGSIKARIEFAEFLNEGMGSPLDFEDAYHWLHNSVIADKKQHQRAKTALNKLETKMPTRVVNRAKRALD</sequence>
<dbReference type="EMBL" id="CP109965">
    <property type="protein sequence ID" value="WAJ69548.1"/>
    <property type="molecule type" value="Genomic_DNA"/>
</dbReference>
<accession>A0ABY7AJY4</accession>
<reference evidence="1" key="1">
    <citation type="submission" date="2022-10" db="EMBL/GenBank/DDBJ databases">
        <title>Catenovulum adriacola sp. nov. isolated in the Harbour of Susak.</title>
        <authorList>
            <person name="Schoch T."/>
            <person name="Reich S.J."/>
            <person name="Stoeferle S."/>
            <person name="Flaiz M."/>
            <person name="Kazda M."/>
            <person name="Riedel C.U."/>
            <person name="Duerre P."/>
        </authorList>
    </citation>
    <scope>NUCLEOTIDE SEQUENCE</scope>
    <source>
        <strain evidence="1">TS8</strain>
    </source>
</reference>
<evidence type="ECO:0000313" key="1">
    <source>
        <dbReference type="EMBL" id="WAJ69548.1"/>
    </source>
</evidence>
<dbReference type="PANTHER" id="PTHR11102">
    <property type="entry name" value="SEL-1-LIKE PROTEIN"/>
    <property type="match status" value="1"/>
</dbReference>
<name>A0ABY7AJY4_9ALTE</name>
<dbReference type="RefSeq" id="WP_268073819.1">
    <property type="nucleotide sequence ID" value="NZ_CP109965.1"/>
</dbReference>
<evidence type="ECO:0000313" key="2">
    <source>
        <dbReference type="Proteomes" id="UP001163726"/>
    </source>
</evidence>
<dbReference type="InterPro" id="IPR050767">
    <property type="entry name" value="Sel1_AlgK"/>
</dbReference>
<keyword evidence="2" id="KW-1185">Reference proteome</keyword>
<dbReference type="PANTHER" id="PTHR11102:SF160">
    <property type="entry name" value="ERAD-ASSOCIATED E3 UBIQUITIN-PROTEIN LIGASE COMPONENT HRD3"/>
    <property type="match status" value="1"/>
</dbReference>
<proteinExistence type="predicted"/>
<dbReference type="Pfam" id="PF08238">
    <property type="entry name" value="Sel1"/>
    <property type="match status" value="3"/>
</dbReference>
<organism evidence="1 2">
    <name type="scientific">Catenovulum adriaticum</name>
    <dbReference type="NCBI Taxonomy" id="2984846"/>
    <lineage>
        <taxon>Bacteria</taxon>
        <taxon>Pseudomonadati</taxon>
        <taxon>Pseudomonadota</taxon>
        <taxon>Gammaproteobacteria</taxon>
        <taxon>Alteromonadales</taxon>
        <taxon>Alteromonadaceae</taxon>
        <taxon>Catenovulum</taxon>
    </lineage>
</organism>
<dbReference type="InterPro" id="IPR006597">
    <property type="entry name" value="Sel1-like"/>
</dbReference>
<dbReference type="Gene3D" id="1.25.40.10">
    <property type="entry name" value="Tetratricopeptide repeat domain"/>
    <property type="match status" value="1"/>
</dbReference>
<gene>
    <name evidence="1" type="ORF">OLW01_10245</name>
</gene>
<keyword evidence="1" id="KW-0966">Cell projection</keyword>